<proteinExistence type="predicted"/>
<dbReference type="AlphaFoldDB" id="A0A6C0AQK8"/>
<evidence type="ECO:0000256" key="1">
    <source>
        <dbReference type="SAM" id="MobiDB-lite"/>
    </source>
</evidence>
<evidence type="ECO:0000313" key="2">
    <source>
        <dbReference type="EMBL" id="QHS82157.1"/>
    </source>
</evidence>
<sequence length="307" mass="36986">MELNEINETSNNVICLYQEKAKYLFRIFDIIKIINISLSNSCNFSFFAEPLCIKNPYNNIPFNKSTLYNIYYYVIERPKLLIKFNILELFLKFHECHFNLTNFLSNYEYLLREHSIKNHTRNSINDDLYNEIKIMLDIFNKNKLEKKKINISPEFPKEIVVKVFKPYLLLFTNSKNLLIPILKRKAAFKLYNKLLNFQKFNPLFGRLKITYIKKIINNQVKIVKINKKYNDNHILFENNNNSKFLCDHLSYTHKHYIITMNTYYEDNIEENDSDDEEEDNEEYDEEDNVVSSEEFDIENEIIYVEEA</sequence>
<name>A0A6C0AQK8_9ZZZZ</name>
<dbReference type="EMBL" id="MN740763">
    <property type="protein sequence ID" value="QHS82157.1"/>
    <property type="molecule type" value="Genomic_DNA"/>
</dbReference>
<feature type="region of interest" description="Disordered" evidence="1">
    <location>
        <begin position="270"/>
        <end position="295"/>
    </location>
</feature>
<protein>
    <submittedName>
        <fullName evidence="2">Uncharacterized protein</fullName>
    </submittedName>
</protein>
<reference evidence="2" key="1">
    <citation type="journal article" date="2020" name="Nature">
        <title>Giant virus diversity and host interactions through global metagenomics.</title>
        <authorList>
            <person name="Schulz F."/>
            <person name="Roux S."/>
            <person name="Paez-Espino D."/>
            <person name="Jungbluth S."/>
            <person name="Walsh D.A."/>
            <person name="Denef V.J."/>
            <person name="McMahon K.D."/>
            <person name="Konstantinidis K.T."/>
            <person name="Eloe-Fadrosh E.A."/>
            <person name="Kyrpides N.C."/>
            <person name="Woyke T."/>
        </authorList>
    </citation>
    <scope>NUCLEOTIDE SEQUENCE</scope>
    <source>
        <strain evidence="2">GVMAG-S-1101165-79</strain>
    </source>
</reference>
<accession>A0A6C0AQK8</accession>
<organism evidence="2">
    <name type="scientific">viral metagenome</name>
    <dbReference type="NCBI Taxonomy" id="1070528"/>
    <lineage>
        <taxon>unclassified sequences</taxon>
        <taxon>metagenomes</taxon>
        <taxon>organismal metagenomes</taxon>
    </lineage>
</organism>